<evidence type="ECO:0000313" key="2">
    <source>
        <dbReference type="Proteomes" id="UP000011761"/>
    </source>
</evidence>
<evidence type="ECO:0000313" key="1">
    <source>
        <dbReference type="EMBL" id="EMC97432.1"/>
    </source>
</evidence>
<dbReference type="RefSeq" id="XP_007675260.1">
    <property type="nucleotide sequence ID" value="XM_007677070.1"/>
</dbReference>
<proteinExistence type="predicted"/>
<dbReference type="HOGENOM" id="CLU_2468701_0_0_1"/>
<organism evidence="1 2">
    <name type="scientific">Baudoinia panamericana (strain UAMH 10762)</name>
    <name type="common">Angels' share fungus</name>
    <name type="synonym">Baudoinia compniacensis (strain UAMH 10762)</name>
    <dbReference type="NCBI Taxonomy" id="717646"/>
    <lineage>
        <taxon>Eukaryota</taxon>
        <taxon>Fungi</taxon>
        <taxon>Dikarya</taxon>
        <taxon>Ascomycota</taxon>
        <taxon>Pezizomycotina</taxon>
        <taxon>Dothideomycetes</taxon>
        <taxon>Dothideomycetidae</taxon>
        <taxon>Mycosphaerellales</taxon>
        <taxon>Teratosphaeriaceae</taxon>
        <taxon>Baudoinia</taxon>
    </lineage>
</organism>
<dbReference type="AlphaFoldDB" id="M2LSI0"/>
<reference evidence="1 2" key="1">
    <citation type="journal article" date="2012" name="PLoS Pathog.">
        <title>Diverse lifestyles and strategies of plant pathogenesis encoded in the genomes of eighteen Dothideomycetes fungi.</title>
        <authorList>
            <person name="Ohm R.A."/>
            <person name="Feau N."/>
            <person name="Henrissat B."/>
            <person name="Schoch C.L."/>
            <person name="Horwitz B.A."/>
            <person name="Barry K.W."/>
            <person name="Condon B.J."/>
            <person name="Copeland A.C."/>
            <person name="Dhillon B."/>
            <person name="Glaser F."/>
            <person name="Hesse C.N."/>
            <person name="Kosti I."/>
            <person name="LaButti K."/>
            <person name="Lindquist E.A."/>
            <person name="Lucas S."/>
            <person name="Salamov A.A."/>
            <person name="Bradshaw R.E."/>
            <person name="Ciuffetti L."/>
            <person name="Hamelin R.C."/>
            <person name="Kema G.H.J."/>
            <person name="Lawrence C."/>
            <person name="Scott J.A."/>
            <person name="Spatafora J.W."/>
            <person name="Turgeon B.G."/>
            <person name="de Wit P.J.G.M."/>
            <person name="Zhong S."/>
            <person name="Goodwin S.B."/>
            <person name="Grigoriev I.V."/>
        </authorList>
    </citation>
    <scope>NUCLEOTIDE SEQUENCE [LARGE SCALE GENOMIC DNA]</scope>
    <source>
        <strain evidence="1 2">UAMH 10762</strain>
    </source>
</reference>
<dbReference type="KEGG" id="bcom:BAUCODRAFT_33147"/>
<keyword evidence="2" id="KW-1185">Reference proteome</keyword>
<dbReference type="EMBL" id="KB445554">
    <property type="protein sequence ID" value="EMC97432.1"/>
    <property type="molecule type" value="Genomic_DNA"/>
</dbReference>
<dbReference type="Proteomes" id="UP000011761">
    <property type="component" value="Unassembled WGS sequence"/>
</dbReference>
<name>M2LSI0_BAUPA</name>
<sequence length="88" mass="9948">MCLAQRSRNGLCQVNTATVASFSVTRLNSLALHNALYLSPWLVVQSEAVLSVLPASHRRPLCRRMPISYVELWLVVHLETPYVMVTHM</sequence>
<accession>M2LSI0</accession>
<gene>
    <name evidence="1" type="ORF">BAUCODRAFT_33147</name>
</gene>
<protein>
    <submittedName>
        <fullName evidence="1">Uncharacterized protein</fullName>
    </submittedName>
</protein>
<dbReference type="GeneID" id="19111986"/>